<dbReference type="Proteomes" id="UP000177171">
    <property type="component" value="Unassembled WGS sequence"/>
</dbReference>
<dbReference type="EMBL" id="MHQY01000016">
    <property type="protein sequence ID" value="OHA13854.1"/>
    <property type="molecule type" value="Genomic_DNA"/>
</dbReference>
<feature type="transmembrane region" description="Helical" evidence="1">
    <location>
        <begin position="102"/>
        <end position="123"/>
    </location>
</feature>
<feature type="transmembrane region" description="Helical" evidence="1">
    <location>
        <begin position="64"/>
        <end position="82"/>
    </location>
</feature>
<proteinExistence type="predicted"/>
<evidence type="ECO:0000313" key="3">
    <source>
        <dbReference type="Proteomes" id="UP000177171"/>
    </source>
</evidence>
<keyword evidence="1" id="KW-1133">Transmembrane helix</keyword>
<feature type="transmembrane region" description="Helical" evidence="1">
    <location>
        <begin position="22"/>
        <end position="44"/>
    </location>
</feature>
<dbReference type="Pfam" id="PF18895">
    <property type="entry name" value="T4SS_pilin"/>
    <property type="match status" value="1"/>
</dbReference>
<dbReference type="AlphaFoldDB" id="A0A1G2LQP8"/>
<gene>
    <name evidence="2" type="ORF">A3G49_04585</name>
</gene>
<keyword evidence="1" id="KW-0812">Transmembrane</keyword>
<evidence type="ECO:0000313" key="2">
    <source>
        <dbReference type="EMBL" id="OHA13854.1"/>
    </source>
</evidence>
<name>A0A1G2LQP8_9BACT</name>
<accession>A0A1G2LQP8</accession>
<dbReference type="InterPro" id="IPR043993">
    <property type="entry name" value="T4SS_pilin"/>
</dbReference>
<organism evidence="2 3">
    <name type="scientific">Candidatus Sungbacteria bacterium RIFCSPLOWO2_12_FULL_41_11</name>
    <dbReference type="NCBI Taxonomy" id="1802286"/>
    <lineage>
        <taxon>Bacteria</taxon>
        <taxon>Candidatus Sungiibacteriota</taxon>
    </lineage>
</organism>
<sequence>MLKAHLEKIQEKIISISQIMKYYKYILTAVLLLLPLISFAAMINPIKYGSFLDIFKALTGFLKTFGGPVAIIMFLYGGFLYLTSGGSQEKVKMANQTMTWSAVGLGVIYIGSAFVSIICAFLETTSCPV</sequence>
<keyword evidence="1" id="KW-0472">Membrane</keyword>
<reference evidence="2 3" key="1">
    <citation type="journal article" date="2016" name="Nat. Commun.">
        <title>Thousands of microbial genomes shed light on interconnected biogeochemical processes in an aquifer system.</title>
        <authorList>
            <person name="Anantharaman K."/>
            <person name="Brown C.T."/>
            <person name="Hug L.A."/>
            <person name="Sharon I."/>
            <person name="Castelle C.J."/>
            <person name="Probst A.J."/>
            <person name="Thomas B.C."/>
            <person name="Singh A."/>
            <person name="Wilkins M.J."/>
            <person name="Karaoz U."/>
            <person name="Brodie E.L."/>
            <person name="Williams K.H."/>
            <person name="Hubbard S.S."/>
            <person name="Banfield J.F."/>
        </authorList>
    </citation>
    <scope>NUCLEOTIDE SEQUENCE [LARGE SCALE GENOMIC DNA]</scope>
</reference>
<protein>
    <submittedName>
        <fullName evidence="2">Uncharacterized protein</fullName>
    </submittedName>
</protein>
<comment type="caution">
    <text evidence="2">The sequence shown here is derived from an EMBL/GenBank/DDBJ whole genome shotgun (WGS) entry which is preliminary data.</text>
</comment>
<evidence type="ECO:0000256" key="1">
    <source>
        <dbReference type="SAM" id="Phobius"/>
    </source>
</evidence>